<keyword evidence="4" id="KW-1185">Reference proteome</keyword>
<keyword evidence="3" id="KW-0808">Transferase</keyword>
<evidence type="ECO:0000259" key="1">
    <source>
        <dbReference type="SMART" id="SM00897"/>
    </source>
</evidence>
<gene>
    <name evidence="3" type="ORF">F5I99_13415</name>
</gene>
<dbReference type="KEGG" id="nik:F5I99_13415"/>
<dbReference type="InterPro" id="IPR019494">
    <property type="entry name" value="FIST_C"/>
</dbReference>
<dbReference type="PANTHER" id="PTHR40252">
    <property type="entry name" value="BLR0328 PROTEIN"/>
    <property type="match status" value="1"/>
</dbReference>
<dbReference type="Pfam" id="PF10442">
    <property type="entry name" value="FIST_C"/>
    <property type="match status" value="1"/>
</dbReference>
<proteinExistence type="predicted"/>
<protein>
    <submittedName>
        <fullName evidence="3">Histidine kinase</fullName>
    </submittedName>
</protein>
<dbReference type="GO" id="GO:0016301">
    <property type="term" value="F:kinase activity"/>
    <property type="evidence" value="ECO:0007669"/>
    <property type="project" value="UniProtKB-KW"/>
</dbReference>
<evidence type="ECO:0000313" key="4">
    <source>
        <dbReference type="Proteomes" id="UP000325606"/>
    </source>
</evidence>
<reference evidence="3 4" key="1">
    <citation type="submission" date="2019-09" db="EMBL/GenBank/DDBJ databases">
        <title>Nitrincola iocasae sp. nov., a bacterium isolated from the sediment collected at a cold seep field in South China Sea.</title>
        <authorList>
            <person name="Zhang H."/>
            <person name="Wang H."/>
            <person name="Li C."/>
        </authorList>
    </citation>
    <scope>NUCLEOTIDE SEQUENCE [LARGE SCALE GENOMIC DNA]</scope>
    <source>
        <strain evidence="3 4">KXZD1103</strain>
    </source>
</reference>
<feature type="domain" description="FIST" evidence="1">
    <location>
        <begin position="27"/>
        <end position="215"/>
    </location>
</feature>
<evidence type="ECO:0000259" key="2">
    <source>
        <dbReference type="SMART" id="SM01204"/>
    </source>
</evidence>
<dbReference type="PANTHER" id="PTHR40252:SF2">
    <property type="entry name" value="BLR0328 PROTEIN"/>
    <property type="match status" value="1"/>
</dbReference>
<dbReference type="Proteomes" id="UP000325606">
    <property type="component" value="Chromosome"/>
</dbReference>
<dbReference type="EMBL" id="CP044222">
    <property type="protein sequence ID" value="QEW08618.1"/>
    <property type="molecule type" value="Genomic_DNA"/>
</dbReference>
<dbReference type="SMART" id="SM01204">
    <property type="entry name" value="FIST_C"/>
    <property type="match status" value="1"/>
</dbReference>
<dbReference type="AlphaFoldDB" id="A0A5J6LJE5"/>
<accession>A0A5J6LJE5</accession>
<keyword evidence="3" id="KW-0418">Kinase</keyword>
<dbReference type="SMART" id="SM00897">
    <property type="entry name" value="FIST"/>
    <property type="match status" value="1"/>
</dbReference>
<dbReference type="InterPro" id="IPR013702">
    <property type="entry name" value="FIST_domain_N"/>
</dbReference>
<sequence length="380" mass="41394">MDVFFEAEPSVEAFEKKLHGIYEQTQASTVLVFAADENNWTAEALNPVLLQAKASVLGGIFPQIIYAQQNYSKGVVFVALQSAVEWASLSGLSDITNNFDRQLEPLAEHWEAMPVPAIQLVLVDGLSTCISAMIDALFMNFGLVNNFIGGGAGSLSFMQKPCLLTPKGMLMDATLLVRLPLASGVGVSHGWQAISQSFKVTSSEKTCVKQLDWKPAFDAYQQVVEAHSGQEFNADNFYDLAKFYPFGVNKLDAEMIVRDPLMLSTDQAMVCVGEVPEGSFVRILNGTEESLLAAAAEACKRAQAAHRQQTDHPVQLGCFINCISRVLFEGDHLKNEIAKVSGDYPLFGALTLGEIANSGKDYLEFYNKTAVLGLLSEVES</sequence>
<organism evidence="3 4">
    <name type="scientific">Nitrincola iocasae</name>
    <dbReference type="NCBI Taxonomy" id="2614693"/>
    <lineage>
        <taxon>Bacteria</taxon>
        <taxon>Pseudomonadati</taxon>
        <taxon>Pseudomonadota</taxon>
        <taxon>Gammaproteobacteria</taxon>
        <taxon>Oceanospirillales</taxon>
        <taxon>Oceanospirillaceae</taxon>
        <taxon>Nitrincola</taxon>
    </lineage>
</organism>
<evidence type="ECO:0000313" key="3">
    <source>
        <dbReference type="EMBL" id="QEW08618.1"/>
    </source>
</evidence>
<feature type="domain" description="FIST C-domain" evidence="2">
    <location>
        <begin position="216"/>
        <end position="358"/>
    </location>
</feature>
<dbReference type="Pfam" id="PF08495">
    <property type="entry name" value="FIST"/>
    <property type="match status" value="1"/>
</dbReference>
<name>A0A5J6LJE5_9GAMM</name>